<feature type="region of interest" description="Disordered" evidence="2">
    <location>
        <begin position="1"/>
        <end position="23"/>
    </location>
</feature>
<evidence type="ECO:0000313" key="4">
    <source>
        <dbReference type="EMBL" id="EWY79550.1"/>
    </source>
</evidence>
<accession>W9HEZ9</accession>
<dbReference type="PROSITE" id="PS50005">
    <property type="entry name" value="TPR"/>
    <property type="match status" value="1"/>
</dbReference>
<proteinExistence type="predicted"/>
<reference evidence="4 5" key="1">
    <citation type="submission" date="2011-06" db="EMBL/GenBank/DDBJ databases">
        <title>The Genome Sequence of Fusarium oxysporum FOSC 3-a.</title>
        <authorList>
            <consortium name="The Broad Institute Genome Sequencing Platform"/>
            <person name="Ma L.-J."/>
            <person name="Gale L.R."/>
            <person name="Schwartz D.C."/>
            <person name="Zhou S."/>
            <person name="Corby-Kistler H."/>
            <person name="Young S.K."/>
            <person name="Zeng Q."/>
            <person name="Gargeya S."/>
            <person name="Fitzgerald M."/>
            <person name="Haas B."/>
            <person name="Abouelleil A."/>
            <person name="Alvarado L."/>
            <person name="Arachchi H.M."/>
            <person name="Berlin A."/>
            <person name="Brown A."/>
            <person name="Chapman S.B."/>
            <person name="Chen Z."/>
            <person name="Dunbar C."/>
            <person name="Freedman E."/>
            <person name="Gearin G."/>
            <person name="Gellesch M."/>
            <person name="Goldberg J."/>
            <person name="Griggs A."/>
            <person name="Gujja S."/>
            <person name="Heiman D."/>
            <person name="Howarth C."/>
            <person name="Larson L."/>
            <person name="Lui A."/>
            <person name="MacDonald P.J.P."/>
            <person name="Mehta T."/>
            <person name="Montmayeur A."/>
            <person name="Murphy C."/>
            <person name="Neiman D."/>
            <person name="Pearson M."/>
            <person name="Priest M."/>
            <person name="Roberts A."/>
            <person name="Saif S."/>
            <person name="Shea T."/>
            <person name="Shenoy N."/>
            <person name="Sisk P."/>
            <person name="Stolte C."/>
            <person name="Sykes S."/>
            <person name="Wortman J."/>
            <person name="Nusbaum C."/>
            <person name="Birren B."/>
        </authorList>
    </citation>
    <scope>NUCLEOTIDE SEQUENCE [LARGE SCALE GENOMIC DNA]</scope>
    <source>
        <strain evidence="5">FOSC 3-a</strain>
    </source>
</reference>
<dbReference type="InterPro" id="IPR019734">
    <property type="entry name" value="TPR_rpt"/>
</dbReference>
<evidence type="ECO:0000259" key="3">
    <source>
        <dbReference type="Pfam" id="PF01048"/>
    </source>
</evidence>
<dbReference type="Gene3D" id="3.40.50.300">
    <property type="entry name" value="P-loop containing nucleotide triphosphate hydrolases"/>
    <property type="match status" value="1"/>
</dbReference>
<dbReference type="PRINTS" id="PR00364">
    <property type="entry name" value="DISEASERSIST"/>
</dbReference>
<dbReference type="GO" id="GO:0003824">
    <property type="term" value="F:catalytic activity"/>
    <property type="evidence" value="ECO:0007669"/>
    <property type="project" value="InterPro"/>
</dbReference>
<dbReference type="SUPFAM" id="SSF52540">
    <property type="entry name" value="P-loop containing nucleoside triphosphate hydrolases"/>
    <property type="match status" value="1"/>
</dbReference>
<organism evidence="4 5">
    <name type="scientific">Fusarium oxysporum NRRL 32931</name>
    <dbReference type="NCBI Taxonomy" id="660029"/>
    <lineage>
        <taxon>Eukaryota</taxon>
        <taxon>Fungi</taxon>
        <taxon>Dikarya</taxon>
        <taxon>Ascomycota</taxon>
        <taxon>Pezizomycotina</taxon>
        <taxon>Sordariomycetes</taxon>
        <taxon>Hypocreomycetidae</taxon>
        <taxon>Hypocreales</taxon>
        <taxon>Nectriaceae</taxon>
        <taxon>Fusarium</taxon>
        <taxon>Fusarium oxysporum species complex</taxon>
    </lineage>
</organism>
<dbReference type="InterPro" id="IPR011990">
    <property type="entry name" value="TPR-like_helical_dom_sf"/>
</dbReference>
<gene>
    <name evidence="4" type="ORF">FOYG_17296</name>
</gene>
<dbReference type="InterPro" id="IPR035994">
    <property type="entry name" value="Nucleoside_phosphorylase_sf"/>
</dbReference>
<evidence type="ECO:0000256" key="1">
    <source>
        <dbReference type="PROSITE-ProRule" id="PRU00339"/>
    </source>
</evidence>
<protein>
    <recommendedName>
        <fullName evidence="3">Nucleoside phosphorylase domain-containing protein</fullName>
    </recommendedName>
</protein>
<dbReference type="SMART" id="SM00028">
    <property type="entry name" value="TPR"/>
    <property type="match status" value="3"/>
</dbReference>
<dbReference type="SUPFAM" id="SSF48452">
    <property type="entry name" value="TPR-like"/>
    <property type="match status" value="1"/>
</dbReference>
<keyword evidence="1" id="KW-0802">TPR repeat</keyword>
<dbReference type="GO" id="GO:0009116">
    <property type="term" value="P:nucleoside metabolic process"/>
    <property type="evidence" value="ECO:0007669"/>
    <property type="project" value="InterPro"/>
</dbReference>
<evidence type="ECO:0000256" key="2">
    <source>
        <dbReference type="SAM" id="MobiDB-lite"/>
    </source>
</evidence>
<feature type="domain" description="Nucleoside phosphorylase" evidence="3">
    <location>
        <begin position="35"/>
        <end position="314"/>
    </location>
</feature>
<dbReference type="Gene3D" id="1.25.40.10">
    <property type="entry name" value="Tetratricopeptide repeat domain"/>
    <property type="match status" value="1"/>
</dbReference>
<feature type="repeat" description="TPR" evidence="1">
    <location>
        <begin position="770"/>
        <end position="803"/>
    </location>
</feature>
<dbReference type="OrthoDB" id="1658288at2759"/>
<dbReference type="EMBL" id="JH717861">
    <property type="protein sequence ID" value="EWY79550.1"/>
    <property type="molecule type" value="Genomic_DNA"/>
</dbReference>
<dbReference type="PANTHER" id="PTHR46082:SF6">
    <property type="entry name" value="AAA+ ATPASE DOMAIN-CONTAINING PROTEIN-RELATED"/>
    <property type="match status" value="1"/>
</dbReference>
<evidence type="ECO:0000313" key="5">
    <source>
        <dbReference type="Proteomes" id="UP000030753"/>
    </source>
</evidence>
<dbReference type="SUPFAM" id="SSF53167">
    <property type="entry name" value="Purine and uridine phosphorylases"/>
    <property type="match status" value="1"/>
</dbReference>
<dbReference type="InterPro" id="IPR053137">
    <property type="entry name" value="NLR-like"/>
</dbReference>
<dbReference type="Proteomes" id="UP000030753">
    <property type="component" value="Unassembled WGS sequence"/>
</dbReference>
<dbReference type="PANTHER" id="PTHR46082">
    <property type="entry name" value="ATP/GTP-BINDING PROTEIN-RELATED"/>
    <property type="match status" value="1"/>
</dbReference>
<sequence length="889" mass="100225">MASDRQKRPATPTAGREDRTHKLRKRSLASRDIYTIAWVCALPIEMAAARAMLDDIHEDLPRHTNDSNTYTLGSVQRHNIVVACLPTAQNGTNNAANVLTHLIRSFPSIRLCLMVGIGGGVPDKVDIRLGDIVVGTRVIQYDLGKIVGNRQIQRTADPRTLNHLLGTAVSSLRAKHEEDGNRISLIVREKFDRRPEYCRPTTADCLFSPTYDHTSTAPSCDECDPSKLMQRGERNTNNPMIHYGTIASSNQVMRNGTQRDIVARQLGAMCFEMEAAGLMDILPCLPIRGICDYSDSHKNKEWQQYAAAVAAAYARELLEVLPTTEVRAHDVSASSPLQPSFEIPFSLQGVSVSGKFVDRPADRAELEQYLLPWRSTTEKRKVCVLHGLGGIGKTQLAIDFARRYKAAFSAIFWLDGRSEDQLKQSFARCFARIPELRTASCDPGMDLDSNEGLGIAVSNVMEWLARPSNTQWLLIFDNVDQDYKQGGATGAYNIQKYFPEDHGSILITTRLLRLQQLGRSLPLTRVGLDHSRAILQAWYGEGLRWDSRYETLLELLQGLPLALAQAASYLRETGMDVTTYTEVYNQQWQRLMGSDHPLTDYHQESIATTWAVSLDAIKRKSTDAIKILRLWACLDNKQFWHGLLQVAKSMDPENECPSWLLRMGNDLASFADAISLLLRYSMIQTLEEPKGNYAMHPVVHRWALHLDNAHNNREFARLALVLVGHSIPTQDTKEYWVLQRRLLPHAEKCYRWVQEELLLDECTISDRAAMVSIHKLGILYSDQGKFREAEAMYKRALESYEKALGHDHISTLGIINNLGIIYKDQGKLGEAEAMYKRALEGYEKALGCDHISALDTAYNLGILYRAQSKPKEAEAMYKRVLEGYEMPLD</sequence>
<dbReference type="Pfam" id="PF13424">
    <property type="entry name" value="TPR_12"/>
    <property type="match status" value="1"/>
</dbReference>
<dbReference type="InterPro" id="IPR027417">
    <property type="entry name" value="P-loop_NTPase"/>
</dbReference>
<dbReference type="HOGENOM" id="CLU_000288_125_3_1"/>
<dbReference type="Gene3D" id="3.40.50.1580">
    <property type="entry name" value="Nucleoside phosphorylase domain"/>
    <property type="match status" value="1"/>
</dbReference>
<dbReference type="AlphaFoldDB" id="W9HEZ9"/>
<dbReference type="InterPro" id="IPR000845">
    <property type="entry name" value="Nucleoside_phosphorylase_d"/>
</dbReference>
<dbReference type="Pfam" id="PF01048">
    <property type="entry name" value="PNP_UDP_1"/>
    <property type="match status" value="1"/>
</dbReference>
<dbReference type="Pfam" id="PF13374">
    <property type="entry name" value="TPR_10"/>
    <property type="match status" value="1"/>
</dbReference>
<name>W9HEZ9_FUSOX</name>